<evidence type="ECO:0000256" key="4">
    <source>
        <dbReference type="ARBA" id="ARBA00022670"/>
    </source>
</evidence>
<dbReference type="Gene3D" id="1.20.58.1480">
    <property type="match status" value="1"/>
</dbReference>
<dbReference type="InterPro" id="IPR008268">
    <property type="entry name" value="Peptidase_S16_AS"/>
</dbReference>
<dbReference type="GO" id="GO:0016887">
    <property type="term" value="F:ATP hydrolysis activity"/>
    <property type="evidence" value="ECO:0007669"/>
    <property type="project" value="UniProtKB-UniRule"/>
</dbReference>
<evidence type="ECO:0000256" key="12">
    <source>
        <dbReference type="PIRSR" id="PIRSR001174-1"/>
    </source>
</evidence>
<feature type="domain" description="Lon proteolytic" evidence="16">
    <location>
        <begin position="624"/>
        <end position="804"/>
    </location>
</feature>
<comment type="catalytic activity">
    <reaction evidence="10 11">
        <text>Hydrolysis of proteins in presence of ATP.</text>
        <dbReference type="EC" id="3.4.21.53"/>
    </reaction>
</comment>
<proteinExistence type="evidence at transcript level"/>
<accession>A0A2V2BNJ2</accession>
<comment type="subunit">
    <text evidence="10 11">Homohexamer. Organized in a ring with a central cavity.</text>
</comment>
<evidence type="ECO:0000256" key="11">
    <source>
        <dbReference type="PIRNR" id="PIRNR001174"/>
    </source>
</evidence>
<evidence type="ECO:0000256" key="1">
    <source>
        <dbReference type="ARBA" id="ARBA00004127"/>
    </source>
</evidence>
<dbReference type="SMART" id="SM00382">
    <property type="entry name" value="AAA"/>
    <property type="match status" value="1"/>
</dbReference>
<dbReference type="CDD" id="cd19500">
    <property type="entry name" value="RecA-like_Lon"/>
    <property type="match status" value="1"/>
</dbReference>
<evidence type="ECO:0000256" key="13">
    <source>
        <dbReference type="PIRSR" id="PIRSR001174-2"/>
    </source>
</evidence>
<dbReference type="GO" id="GO:0004252">
    <property type="term" value="F:serine-type endopeptidase activity"/>
    <property type="evidence" value="ECO:0007669"/>
    <property type="project" value="UniProtKB-UniRule"/>
</dbReference>
<comment type="caution">
    <text evidence="18">The sequence shown here is derived from an EMBL/GenBank/DDBJ whole genome shotgun (WGS) entry which is preliminary data.</text>
</comment>
<evidence type="ECO:0000259" key="17">
    <source>
        <dbReference type="PROSITE" id="PS51787"/>
    </source>
</evidence>
<dbReference type="GO" id="GO:0006515">
    <property type="term" value="P:protein quality control for misfolded or incompletely synthesized proteins"/>
    <property type="evidence" value="ECO:0007669"/>
    <property type="project" value="UniProtKB-UniRule"/>
</dbReference>
<dbReference type="PANTHER" id="PTHR10046">
    <property type="entry name" value="ATP DEPENDENT LON PROTEASE FAMILY MEMBER"/>
    <property type="match status" value="1"/>
</dbReference>
<evidence type="ECO:0000313" key="19">
    <source>
        <dbReference type="Proteomes" id="UP000246004"/>
    </source>
</evidence>
<dbReference type="PRINTS" id="PR00830">
    <property type="entry name" value="ENDOLAPTASE"/>
</dbReference>
<dbReference type="Pfam" id="PF05362">
    <property type="entry name" value="Lon_C"/>
    <property type="match status" value="1"/>
</dbReference>
<dbReference type="InterPro" id="IPR004815">
    <property type="entry name" value="Lon_bac/euk-typ"/>
</dbReference>
<dbReference type="InterPro" id="IPR020568">
    <property type="entry name" value="Ribosomal_Su5_D2-typ_SF"/>
</dbReference>
<dbReference type="PROSITE" id="PS51787">
    <property type="entry name" value="LON_N"/>
    <property type="match status" value="1"/>
</dbReference>
<dbReference type="PIRSF" id="PIRSF001174">
    <property type="entry name" value="Lon_proteas"/>
    <property type="match status" value="1"/>
</dbReference>
<dbReference type="GO" id="GO:0005524">
    <property type="term" value="F:ATP binding"/>
    <property type="evidence" value="ECO:0007669"/>
    <property type="project" value="UniProtKB-UniRule"/>
</dbReference>
<dbReference type="NCBIfam" id="TIGR00763">
    <property type="entry name" value="lon"/>
    <property type="match status" value="1"/>
</dbReference>
<dbReference type="InterPro" id="IPR054594">
    <property type="entry name" value="Lon_lid"/>
</dbReference>
<dbReference type="Gene3D" id="2.30.130.40">
    <property type="entry name" value="LON domain-like"/>
    <property type="match status" value="1"/>
</dbReference>
<dbReference type="InterPro" id="IPR008269">
    <property type="entry name" value="Lon_proteolytic"/>
</dbReference>
<evidence type="ECO:0000256" key="6">
    <source>
        <dbReference type="ARBA" id="ARBA00022801"/>
    </source>
</evidence>
<dbReference type="InterPro" id="IPR027543">
    <property type="entry name" value="Lon_bac"/>
</dbReference>
<keyword evidence="8 10" id="KW-0067">ATP-binding</keyword>
<protein>
    <recommendedName>
        <fullName evidence="10 11">Lon protease</fullName>
        <ecNumber evidence="10 11">3.4.21.53</ecNumber>
    </recommendedName>
    <alternativeName>
        <fullName evidence="10">ATP-dependent protease La</fullName>
    </alternativeName>
</protein>
<dbReference type="SUPFAM" id="SSF88697">
    <property type="entry name" value="PUA domain-like"/>
    <property type="match status" value="1"/>
</dbReference>
<dbReference type="GO" id="GO:0034605">
    <property type="term" value="P:cellular response to heat"/>
    <property type="evidence" value="ECO:0007669"/>
    <property type="project" value="UniProtKB-UniRule"/>
</dbReference>
<dbReference type="EC" id="3.4.21.53" evidence="10 11"/>
<dbReference type="InterPro" id="IPR003593">
    <property type="entry name" value="AAA+_ATPase"/>
</dbReference>
<evidence type="ECO:0000256" key="5">
    <source>
        <dbReference type="ARBA" id="ARBA00022741"/>
    </source>
</evidence>
<evidence type="ECO:0000313" key="18">
    <source>
        <dbReference type="EMBL" id="PWL07640.1"/>
    </source>
</evidence>
<evidence type="ECO:0000259" key="16">
    <source>
        <dbReference type="PROSITE" id="PS51786"/>
    </source>
</evidence>
<gene>
    <name evidence="18" type="primary">lon1</name>
    <name evidence="10" type="synonym">lon</name>
    <name evidence="18" type="ORF">MSCUN_15140</name>
</gene>
<dbReference type="SUPFAM" id="SSF54211">
    <property type="entry name" value="Ribosomal protein S5 domain 2-like"/>
    <property type="match status" value="1"/>
</dbReference>
<dbReference type="InterPro" id="IPR003959">
    <property type="entry name" value="ATPase_AAA_core"/>
</dbReference>
<keyword evidence="9 10" id="KW-0346">Stress response</keyword>
<dbReference type="InterPro" id="IPR014721">
    <property type="entry name" value="Ribsml_uS5_D2-typ_fold_subgr"/>
</dbReference>
<reference evidence="18 19" key="1">
    <citation type="submission" date="2016-04" db="EMBL/GenBank/DDBJ databases">
        <title>Genome sequence of Methanosphaera cuniculi DSM 4103.</title>
        <authorList>
            <person name="Poehlein A."/>
            <person name="Seedorf H."/>
            <person name="Daniel R."/>
        </authorList>
    </citation>
    <scope>NUCLEOTIDE SEQUENCE [LARGE SCALE GENOMIC DNA]</scope>
    <source>
        <strain evidence="18 19">DSM 4103</strain>
    </source>
</reference>
<dbReference type="Gene3D" id="1.20.5.5270">
    <property type="match status" value="1"/>
</dbReference>
<feature type="binding site" evidence="10 13">
    <location>
        <begin position="387"/>
        <end position="394"/>
    </location>
    <ligand>
        <name>ATP</name>
        <dbReference type="ChEBI" id="CHEBI:30616"/>
    </ligand>
</feature>
<dbReference type="PROSITE" id="PS51786">
    <property type="entry name" value="LON_PROTEOLYTIC"/>
    <property type="match status" value="1"/>
</dbReference>
<evidence type="ECO:0000256" key="7">
    <source>
        <dbReference type="ARBA" id="ARBA00022825"/>
    </source>
</evidence>
<dbReference type="GO" id="GO:0043565">
    <property type="term" value="F:sequence-specific DNA binding"/>
    <property type="evidence" value="ECO:0007669"/>
    <property type="project" value="UniProtKB-UniRule"/>
</dbReference>
<dbReference type="InterPro" id="IPR003111">
    <property type="entry name" value="Lon_prtase_N"/>
</dbReference>
<dbReference type="Pfam" id="PF02190">
    <property type="entry name" value="LON_substr_bdg"/>
    <property type="match status" value="1"/>
</dbReference>
<dbReference type="Gene3D" id="3.40.50.300">
    <property type="entry name" value="P-loop containing nucleotide triphosphate hydrolases"/>
    <property type="match status" value="1"/>
</dbReference>
<name>A0A2V2BNJ2_9EURY</name>
<feature type="active site" evidence="10 12">
    <location>
        <position position="753"/>
    </location>
</feature>
<evidence type="ECO:0000256" key="8">
    <source>
        <dbReference type="ARBA" id="ARBA00022840"/>
    </source>
</evidence>
<dbReference type="SUPFAM" id="SSF52540">
    <property type="entry name" value="P-loop containing nucleoside triphosphate hydrolases"/>
    <property type="match status" value="1"/>
</dbReference>
<comment type="similarity">
    <text evidence="10 11 14 15">Belongs to the peptidase S16 family.</text>
</comment>
<keyword evidence="7 10" id="KW-0720">Serine protease</keyword>
<evidence type="ECO:0000256" key="2">
    <source>
        <dbReference type="ARBA" id="ARBA00004496"/>
    </source>
</evidence>
<keyword evidence="3 10" id="KW-0963">Cytoplasm</keyword>
<dbReference type="SMART" id="SM00464">
    <property type="entry name" value="LON"/>
    <property type="match status" value="1"/>
</dbReference>
<dbReference type="Pfam" id="PF22667">
    <property type="entry name" value="Lon_lid"/>
    <property type="match status" value="1"/>
</dbReference>
<dbReference type="RefSeq" id="WP_211305560.1">
    <property type="nucleotide sequence ID" value="NZ_LMVN01000021.1"/>
</dbReference>
<keyword evidence="5 10" id="KW-0547">Nucleotide-binding</keyword>
<dbReference type="InterPro" id="IPR027065">
    <property type="entry name" value="Lon_Prtase"/>
</dbReference>
<dbReference type="GO" id="GO:0004176">
    <property type="term" value="F:ATP-dependent peptidase activity"/>
    <property type="evidence" value="ECO:0007669"/>
    <property type="project" value="UniProtKB-UniRule"/>
</dbReference>
<dbReference type="AlphaFoldDB" id="A0A2V2BNJ2"/>
<dbReference type="InterPro" id="IPR027417">
    <property type="entry name" value="P-loop_NTPase"/>
</dbReference>
<dbReference type="InterPro" id="IPR046336">
    <property type="entry name" value="Lon_prtase_N_sf"/>
</dbReference>
<comment type="subcellular location">
    <subcellularLocation>
        <location evidence="2 10 11">Cytoplasm</location>
    </subcellularLocation>
    <subcellularLocation>
        <location evidence="1">Endomembrane system</location>
        <topology evidence="1">Multi-pass membrane protein</topology>
    </subcellularLocation>
</comment>
<dbReference type="Proteomes" id="UP000246004">
    <property type="component" value="Unassembled WGS sequence"/>
</dbReference>
<dbReference type="GO" id="GO:0005737">
    <property type="term" value="C:cytoplasm"/>
    <property type="evidence" value="ECO:0007669"/>
    <property type="project" value="UniProtKB-SubCell"/>
</dbReference>
<evidence type="ECO:0000256" key="15">
    <source>
        <dbReference type="RuleBase" id="RU000591"/>
    </source>
</evidence>
<evidence type="ECO:0000256" key="9">
    <source>
        <dbReference type="ARBA" id="ARBA00023016"/>
    </source>
</evidence>
<keyword evidence="6 10" id="KW-0378">Hydrolase</keyword>
<dbReference type="HAMAP" id="MF_01973">
    <property type="entry name" value="lon_bact"/>
    <property type="match status" value="1"/>
</dbReference>
<dbReference type="EMBL" id="LWMS01000046">
    <property type="protein sequence ID" value="PWL07640.1"/>
    <property type="molecule type" value="Genomic_DNA"/>
</dbReference>
<evidence type="ECO:0000256" key="3">
    <source>
        <dbReference type="ARBA" id="ARBA00022490"/>
    </source>
</evidence>
<evidence type="ECO:0000256" key="14">
    <source>
        <dbReference type="PROSITE-ProRule" id="PRU01122"/>
    </source>
</evidence>
<dbReference type="InterPro" id="IPR015947">
    <property type="entry name" value="PUA-like_sf"/>
</dbReference>
<dbReference type="Gene3D" id="3.30.230.10">
    <property type="match status" value="1"/>
</dbReference>
<dbReference type="Pfam" id="PF00004">
    <property type="entry name" value="AAA"/>
    <property type="match status" value="1"/>
</dbReference>
<dbReference type="Gene3D" id="1.10.8.60">
    <property type="match status" value="1"/>
</dbReference>
<feature type="active site" evidence="10 12">
    <location>
        <position position="710"/>
    </location>
</feature>
<dbReference type="FunFam" id="3.40.50.300:FF:000382">
    <property type="entry name" value="Lon protease homolog 2, peroxisomal"/>
    <property type="match status" value="1"/>
</dbReference>
<comment type="induction">
    <text evidence="10">By heat shock.</text>
</comment>
<organism evidence="18 19">
    <name type="scientific">Methanosphaera cuniculi</name>
    <dbReference type="NCBI Taxonomy" id="1077256"/>
    <lineage>
        <taxon>Archaea</taxon>
        <taxon>Methanobacteriati</taxon>
        <taxon>Methanobacteriota</taxon>
        <taxon>Methanomada group</taxon>
        <taxon>Methanobacteria</taxon>
        <taxon>Methanobacteriales</taxon>
        <taxon>Methanobacteriaceae</taxon>
        <taxon>Methanosphaera</taxon>
    </lineage>
</organism>
<evidence type="ECO:0000256" key="10">
    <source>
        <dbReference type="HAMAP-Rule" id="MF_01973"/>
    </source>
</evidence>
<comment type="function">
    <text evidence="10">ATP-dependent serine protease that mediates the selective degradation of mutant and abnormal proteins as well as certain short-lived regulatory proteins. Required for cellular homeostasis and for survival from DNA damage and developmental changes induced by stress. Degrades polypeptides processively to yield small peptide fragments that are 5 to 10 amino acids long. Binds to DNA in a double-stranded, site-specific manner.</text>
</comment>
<dbReference type="PROSITE" id="PS01046">
    <property type="entry name" value="LON_SER"/>
    <property type="match status" value="1"/>
</dbReference>
<keyword evidence="4 10" id="KW-0645">Protease</keyword>
<sequence length="823" mass="93277">MKNKKLSFTQKLRKDEEIIKPEDIKQNTTKEEMTQENMNQNNEKKLPILLIPNTILLPHTDMVINLEKSQAENVLKVLNEEENGIILSPKNFPPENGEAVEFYDVGTILEIKNLQETEDQYLLELQIKDKVHITQITDNHGIYFGEYEVIQEENNITTDEAYTIKESIDQASKAISQLIPNSEYILQQILQKQNVNEKIAEVFPYLKVTIDKKQELLEINSTKIRAFKIIQLLLEQKDAMYLQVDIAKKLSDNMSEAHKQNLLREQMKMIQEELDMVDDETSQTYTEKIKEANLPEEVEKVALKEARKLERQGQNNAEENIIRNYLDTILELPWEKPEIEEIDIQKAKQQLDKDHYGLEKIKQRILEHLAVLKLKNEKQGSILLFVGPPGTGKTSLGKSIAKALNRPYIRASLGGVSDESEIRGHRRTYLGALPGRIINGMKKAGARNPVFILDEIDKLTESINGNPKGALLEVLDPEQNDTFSDHYLELPYDLSDVFFIATANNLETIPPALRDRLEIIELESYTNTEKQHIAEEHLLPDVLKEHGLKENDIILEPEVIDRIIEKYTREAGVRGLKREIANITRKIAEKIVTENIELPYKVTCNEIRELLGREKAHYSKVSESNPSGVVTGLAWTPVGGDVLFVESLMSPGAEKLKLTGQLGDVMKESAQIAQSLVKSRFSNLLEDTEIEHKDIHIHVPEGAIPKDGPSAGVTLVTTIASLITDIPVDSTLAMTGEISLQGKVLPVGGIKEKVIAAQRAGIKTVLLPEKNMKDLEDVPDEIKEQLTFKPMKTIDEVIYEALKIKLPKPETLHMNLKQITNQH</sequence>
<dbReference type="GO" id="GO:0012505">
    <property type="term" value="C:endomembrane system"/>
    <property type="evidence" value="ECO:0007669"/>
    <property type="project" value="UniProtKB-SubCell"/>
</dbReference>
<feature type="domain" description="Lon N-terminal" evidence="17">
    <location>
        <begin position="46"/>
        <end position="237"/>
    </location>
</feature>